<feature type="compositionally biased region" description="Basic residues" evidence="1">
    <location>
        <begin position="156"/>
        <end position="172"/>
    </location>
</feature>
<proteinExistence type="predicted"/>
<feature type="compositionally biased region" description="Pro residues" evidence="1">
    <location>
        <begin position="102"/>
        <end position="111"/>
    </location>
</feature>
<sequence length="199" mass="22579">MANENRHCSPRRVGEPYTQYLDRYKTWKHLRDYQTRAVQRARLPTPDSNIESENESDIDTHRRHGPDTRLSYHLPPTSAPGARSPTMPAVKTAAEFVHRRPPSPLPSPTHSPEPLRDPAATRPTPRIAARPQGAAHRSSVTGARRQRPLGRADRGRIRKTSTRQLRSRSRRLSHADVELFELDNRSRPRPAAYTQAGVS</sequence>
<comment type="caution">
    <text evidence="2">The sequence shown here is derived from an EMBL/GenBank/DDBJ whole genome shotgun (WGS) entry which is preliminary data.</text>
</comment>
<reference evidence="2" key="1">
    <citation type="submission" date="2023-06" db="EMBL/GenBank/DDBJ databases">
        <title>Genome-scale phylogeny and comparative genomics of the fungal order Sordariales.</title>
        <authorList>
            <consortium name="Lawrence Berkeley National Laboratory"/>
            <person name="Hensen N."/>
            <person name="Bonometti L."/>
            <person name="Westerberg I."/>
            <person name="Brannstrom I.O."/>
            <person name="Guillou S."/>
            <person name="Cros-Aarteil S."/>
            <person name="Calhoun S."/>
            <person name="Haridas S."/>
            <person name="Kuo A."/>
            <person name="Mondo S."/>
            <person name="Pangilinan J."/>
            <person name="Riley R."/>
            <person name="Labutti K."/>
            <person name="Andreopoulos B."/>
            <person name="Lipzen A."/>
            <person name="Chen C."/>
            <person name="Yanf M."/>
            <person name="Daum C."/>
            <person name="Ng V."/>
            <person name="Clum A."/>
            <person name="Steindorff A."/>
            <person name="Ohm R."/>
            <person name="Martin F."/>
            <person name="Silar P."/>
            <person name="Natvig D."/>
            <person name="Lalanne C."/>
            <person name="Gautier V."/>
            <person name="Ament-Velasquez S.L."/>
            <person name="Kruys A."/>
            <person name="Hutchinson M.I."/>
            <person name="Powell A.J."/>
            <person name="Barry K."/>
            <person name="Miller A.N."/>
            <person name="Grigoriev I.V."/>
            <person name="Debuchy R."/>
            <person name="Gladieux P."/>
            <person name="Thoren M.H."/>
            <person name="Johannesson H."/>
        </authorList>
    </citation>
    <scope>NUCLEOTIDE SEQUENCE</scope>
    <source>
        <strain evidence="2">CBS 606.72</strain>
    </source>
</reference>
<dbReference type="Proteomes" id="UP001175000">
    <property type="component" value="Unassembled WGS sequence"/>
</dbReference>
<protein>
    <submittedName>
        <fullName evidence="2">Uncharacterized protein</fullName>
    </submittedName>
</protein>
<dbReference type="AlphaFoldDB" id="A0AA39WG21"/>
<dbReference type="EMBL" id="JAULSU010000006">
    <property type="protein sequence ID" value="KAK0614713.1"/>
    <property type="molecule type" value="Genomic_DNA"/>
</dbReference>
<evidence type="ECO:0000256" key="1">
    <source>
        <dbReference type="SAM" id="MobiDB-lite"/>
    </source>
</evidence>
<keyword evidence="3" id="KW-1185">Reference proteome</keyword>
<gene>
    <name evidence="2" type="ORF">B0T14DRAFT_312984</name>
</gene>
<feature type="region of interest" description="Disordered" evidence="1">
    <location>
        <begin position="38"/>
        <end position="176"/>
    </location>
</feature>
<evidence type="ECO:0000313" key="2">
    <source>
        <dbReference type="EMBL" id="KAK0614713.1"/>
    </source>
</evidence>
<evidence type="ECO:0000313" key="3">
    <source>
        <dbReference type="Proteomes" id="UP001175000"/>
    </source>
</evidence>
<feature type="compositionally biased region" description="Low complexity" evidence="1">
    <location>
        <begin position="112"/>
        <end position="131"/>
    </location>
</feature>
<accession>A0AA39WG21</accession>
<name>A0AA39WG21_9PEZI</name>
<organism evidence="2 3">
    <name type="scientific">Immersiella caudata</name>
    <dbReference type="NCBI Taxonomy" id="314043"/>
    <lineage>
        <taxon>Eukaryota</taxon>
        <taxon>Fungi</taxon>
        <taxon>Dikarya</taxon>
        <taxon>Ascomycota</taxon>
        <taxon>Pezizomycotina</taxon>
        <taxon>Sordariomycetes</taxon>
        <taxon>Sordariomycetidae</taxon>
        <taxon>Sordariales</taxon>
        <taxon>Lasiosphaeriaceae</taxon>
        <taxon>Immersiella</taxon>
    </lineage>
</organism>